<sequence>MTAGQGTERAADREGRHLAEERQLRVLAEAALREAAGRMSAPLEGSARDAPQALAAGRVTVQARIG</sequence>
<accession>A0A8B1NC44</accession>
<dbReference type="AlphaFoldDB" id="A0A8B1NC44"/>
<organism evidence="2 3">
    <name type="scientific">Streptomyces auratus AGR0001</name>
    <dbReference type="NCBI Taxonomy" id="1160718"/>
    <lineage>
        <taxon>Bacteria</taxon>
        <taxon>Bacillati</taxon>
        <taxon>Actinomycetota</taxon>
        <taxon>Actinomycetes</taxon>
        <taxon>Kitasatosporales</taxon>
        <taxon>Streptomycetaceae</taxon>
        <taxon>Streptomyces</taxon>
    </lineage>
</organism>
<evidence type="ECO:0000256" key="1">
    <source>
        <dbReference type="SAM" id="MobiDB-lite"/>
    </source>
</evidence>
<dbReference type="EMBL" id="CP072931">
    <property type="protein sequence ID" value="QTZ90046.1"/>
    <property type="molecule type" value="Genomic_DNA"/>
</dbReference>
<keyword evidence="3" id="KW-1185">Reference proteome</keyword>
<protein>
    <submittedName>
        <fullName evidence="2">Uncharacterized protein</fullName>
    </submittedName>
</protein>
<name>A0A8B1NC44_9ACTN</name>
<feature type="region of interest" description="Disordered" evidence="1">
    <location>
        <begin position="1"/>
        <end position="20"/>
    </location>
</feature>
<dbReference type="RefSeq" id="WP_144044292.1">
    <property type="nucleotide sequence ID" value="NZ_CP072931.1"/>
</dbReference>
<reference evidence="2" key="2">
    <citation type="submission" date="2021-04" db="EMBL/GenBank/DDBJ databases">
        <authorList>
            <person name="Wen M.-L."/>
            <person name="Han X.-L."/>
            <person name="Xiong J."/>
        </authorList>
    </citation>
    <scope>NUCLEOTIDE SEQUENCE</scope>
    <source>
        <strain evidence="2">AGR0001</strain>
    </source>
</reference>
<evidence type="ECO:0000313" key="3">
    <source>
        <dbReference type="Proteomes" id="UP000009036"/>
    </source>
</evidence>
<evidence type="ECO:0000313" key="2">
    <source>
        <dbReference type="EMBL" id="QTZ90046.1"/>
    </source>
</evidence>
<reference evidence="2" key="1">
    <citation type="journal article" date="2012" name="J. Bacteriol.">
        <title>Genome Sequence of Streptomyces auratus Strain AGR0001, a Phoslactomycin-Producing Actinomycete.</title>
        <authorList>
            <person name="Han X."/>
            <person name="Li M."/>
            <person name="Ding Z."/>
            <person name="Zhao J."/>
            <person name="Ji K."/>
            <person name="Wen M."/>
            <person name="Lu T."/>
        </authorList>
    </citation>
    <scope>NUCLEOTIDE SEQUENCE</scope>
    <source>
        <strain evidence="2">AGR0001</strain>
    </source>
</reference>
<dbReference type="KEGG" id="sauh:SU9_000055"/>
<gene>
    <name evidence="2" type="ORF">SU9_000055</name>
</gene>
<dbReference type="Proteomes" id="UP000009036">
    <property type="component" value="Chromosome"/>
</dbReference>
<feature type="compositionally biased region" description="Basic and acidic residues" evidence="1">
    <location>
        <begin position="9"/>
        <end position="20"/>
    </location>
</feature>
<proteinExistence type="predicted"/>